<proteinExistence type="inferred from homology"/>
<dbReference type="Gene3D" id="3.30.160.390">
    <property type="entry name" value="Integrase, DNA-binding domain"/>
    <property type="match status" value="1"/>
</dbReference>
<evidence type="ECO:0000313" key="5">
    <source>
        <dbReference type="EMBL" id="QGA11448.1"/>
    </source>
</evidence>
<dbReference type="Proteomes" id="UP000327478">
    <property type="component" value="Chromosome"/>
</dbReference>
<evidence type="ECO:0000259" key="3">
    <source>
        <dbReference type="Pfam" id="PF13356"/>
    </source>
</evidence>
<evidence type="ECO:0000313" key="4">
    <source>
        <dbReference type="EMBL" id="MQW93302.1"/>
    </source>
</evidence>
<dbReference type="Proteomes" id="UP000480556">
    <property type="component" value="Unassembled WGS sequence"/>
</dbReference>
<dbReference type="AlphaFoldDB" id="A0A5Q0P6Z4"/>
<dbReference type="GO" id="GO:0015074">
    <property type="term" value="P:DNA integration"/>
    <property type="evidence" value="ECO:0007669"/>
    <property type="project" value="UniProtKB-KW"/>
</dbReference>
<dbReference type="PANTHER" id="PTHR30629:SF2">
    <property type="entry name" value="PROPHAGE INTEGRASE INTS-RELATED"/>
    <property type="match status" value="1"/>
</dbReference>
<evidence type="ECO:0000256" key="1">
    <source>
        <dbReference type="ARBA" id="ARBA00008857"/>
    </source>
</evidence>
<dbReference type="InterPro" id="IPR038488">
    <property type="entry name" value="Integrase_DNA-bd_sf"/>
</dbReference>
<evidence type="ECO:0000256" key="2">
    <source>
        <dbReference type="ARBA" id="ARBA00022908"/>
    </source>
</evidence>
<reference evidence="6 7" key="1">
    <citation type="submission" date="2019-10" db="EMBL/GenBank/DDBJ databases">
        <authorList>
            <person name="Dong K."/>
        </authorList>
    </citation>
    <scope>NUCLEOTIDE SEQUENCE [LARGE SCALE GENOMIC DNA]</scope>
    <source>
        <strain evidence="5">Dk386</strain>
        <strain evidence="6">dk386</strain>
        <strain evidence="7">dk771</strain>
        <strain evidence="4">Dk771</strain>
    </source>
</reference>
<name>A0A5Q0P6Z4_9GAMM</name>
<evidence type="ECO:0000313" key="6">
    <source>
        <dbReference type="Proteomes" id="UP000327478"/>
    </source>
</evidence>
<accession>A0A5Q0P6Z4</accession>
<sequence>MPKVIISLSDSKIKSVISTHKKSLDRNIKLSDGGSLYLLLDKKDGVYWRFDYVRPITKKRATIAIGVYPAYSLAKARSKRNEFREQLTQNLDPQF</sequence>
<feature type="domain" description="Integrase DNA-binding" evidence="3">
    <location>
        <begin position="8"/>
        <end position="94"/>
    </location>
</feature>
<keyword evidence="6" id="KW-1185">Reference proteome</keyword>
<gene>
    <name evidence="5" type="ORF">GFH30_08600</name>
    <name evidence="4" type="ORF">GHJ48_13035</name>
</gene>
<dbReference type="InterPro" id="IPR025166">
    <property type="entry name" value="Integrase_DNA_bind_dom"/>
</dbReference>
<evidence type="ECO:0000313" key="7">
    <source>
        <dbReference type="Proteomes" id="UP000480556"/>
    </source>
</evidence>
<organism evidence="4 7">
    <name type="scientific">Acinetobacter wanghuae</name>
    <dbReference type="NCBI Taxonomy" id="2662362"/>
    <lineage>
        <taxon>Bacteria</taxon>
        <taxon>Pseudomonadati</taxon>
        <taxon>Pseudomonadota</taxon>
        <taxon>Gammaproteobacteria</taxon>
        <taxon>Moraxellales</taxon>
        <taxon>Moraxellaceae</taxon>
        <taxon>Acinetobacter</taxon>
    </lineage>
</organism>
<keyword evidence="2" id="KW-0229">DNA integration</keyword>
<dbReference type="EMBL" id="CP045650">
    <property type="protein sequence ID" value="QGA11448.1"/>
    <property type="molecule type" value="Genomic_DNA"/>
</dbReference>
<dbReference type="RefSeq" id="WP_153371841.1">
    <property type="nucleotide sequence ID" value="NZ_CP045650.1"/>
</dbReference>
<dbReference type="Pfam" id="PF13356">
    <property type="entry name" value="Arm-DNA-bind_3"/>
    <property type="match status" value="1"/>
</dbReference>
<dbReference type="InterPro" id="IPR050808">
    <property type="entry name" value="Phage_Integrase"/>
</dbReference>
<comment type="similarity">
    <text evidence="1">Belongs to the 'phage' integrase family.</text>
</comment>
<dbReference type="EMBL" id="WITK01000029">
    <property type="protein sequence ID" value="MQW93302.1"/>
    <property type="molecule type" value="Genomic_DNA"/>
</dbReference>
<protein>
    <submittedName>
        <fullName evidence="4">DUF4102 domain-containing protein</fullName>
    </submittedName>
</protein>
<dbReference type="PANTHER" id="PTHR30629">
    <property type="entry name" value="PROPHAGE INTEGRASE"/>
    <property type="match status" value="1"/>
</dbReference>